<evidence type="ECO:0000313" key="3">
    <source>
        <dbReference type="Proteomes" id="UP000756921"/>
    </source>
</evidence>
<evidence type="ECO:0000313" key="2">
    <source>
        <dbReference type="EMBL" id="KAF9731783.1"/>
    </source>
</evidence>
<dbReference type="Proteomes" id="UP000756921">
    <property type="component" value="Unassembled WGS sequence"/>
</dbReference>
<evidence type="ECO:0000256" key="1">
    <source>
        <dbReference type="SAM" id="MobiDB-lite"/>
    </source>
</evidence>
<feature type="region of interest" description="Disordered" evidence="1">
    <location>
        <begin position="118"/>
        <end position="144"/>
    </location>
</feature>
<protein>
    <submittedName>
        <fullName evidence="2">Uncharacterized protein</fullName>
    </submittedName>
</protein>
<sequence length="301" mass="32929">MLLSSGSSHRGVKSNCVLIGLSGSLYRGALWKLASRHEEQLHSQSECVPGRKPFRLKASRDFCRSSTLKSALNTRTSQSASARERHLGRNRALFWVCLHLTLFPTYPYQRPPLDAAETATSLPAADHSTVPLSPQASTDAARTRPSQLLSNAVSTSRAPALVTARTPLRRGRAEKKKISSLGGPAFARGPLYRLRRAAPVSGFASEGAPSSEMERMFGGAVVHAVEQWCMRRYKGRRESDTRRWALGSRGLDSQCRAWGAFGGSMPDRAVRVKRENLTPPKMPSALPSGWWSVAKGLCFVA</sequence>
<dbReference type="AlphaFoldDB" id="A0A9P6KLQ6"/>
<name>A0A9P6KLQ6_9PLEO</name>
<keyword evidence="3" id="KW-1185">Reference proteome</keyword>
<comment type="caution">
    <text evidence="2">The sequence shown here is derived from an EMBL/GenBank/DDBJ whole genome shotgun (WGS) entry which is preliminary data.</text>
</comment>
<accession>A0A9P6KLQ6</accession>
<reference evidence="2" key="1">
    <citation type="journal article" date="2020" name="Mol. Plant Microbe Interact.">
        <title>Genome Sequence of the Biocontrol Agent Coniothyrium minitans strain Conio (IMI 134523).</title>
        <authorList>
            <person name="Patel D."/>
            <person name="Shittu T.A."/>
            <person name="Baroncelli R."/>
            <person name="Muthumeenakshi S."/>
            <person name="Osborne T.H."/>
            <person name="Janganan T.K."/>
            <person name="Sreenivasaprasad S."/>
        </authorList>
    </citation>
    <scope>NUCLEOTIDE SEQUENCE</scope>
    <source>
        <strain evidence="2">Conio</strain>
    </source>
</reference>
<gene>
    <name evidence="2" type="ORF">PMIN01_09712</name>
</gene>
<proteinExistence type="predicted"/>
<feature type="compositionally biased region" description="Polar residues" evidence="1">
    <location>
        <begin position="130"/>
        <end position="144"/>
    </location>
</feature>
<dbReference type="EMBL" id="WJXW01000011">
    <property type="protein sequence ID" value="KAF9731783.1"/>
    <property type="molecule type" value="Genomic_DNA"/>
</dbReference>
<organism evidence="2 3">
    <name type="scientific">Paraphaeosphaeria minitans</name>
    <dbReference type="NCBI Taxonomy" id="565426"/>
    <lineage>
        <taxon>Eukaryota</taxon>
        <taxon>Fungi</taxon>
        <taxon>Dikarya</taxon>
        <taxon>Ascomycota</taxon>
        <taxon>Pezizomycotina</taxon>
        <taxon>Dothideomycetes</taxon>
        <taxon>Pleosporomycetidae</taxon>
        <taxon>Pleosporales</taxon>
        <taxon>Massarineae</taxon>
        <taxon>Didymosphaeriaceae</taxon>
        <taxon>Paraphaeosphaeria</taxon>
    </lineage>
</organism>